<dbReference type="RefSeq" id="WP_133516880.1">
    <property type="nucleotide sequence ID" value="NZ_JAHDUW010000001.1"/>
</dbReference>
<sequence length="117" mass="12552">MIVGIGARRGVTAQEVLDAVNLMLSDLNLSLSDIDRFASSTLKADEEGLIQAIQSMGKEIRFLPDDVLNETNPESESQAGRFGLKGVAEPAALALSNHKKLISKKKVYGRVTIAVAE</sequence>
<dbReference type="InterPro" id="IPR052553">
    <property type="entry name" value="CbiG_hydrolase"/>
</dbReference>
<organism evidence="2 3">
    <name type="scientific">Methanimicrococcus blatticola</name>
    <dbReference type="NCBI Taxonomy" id="91560"/>
    <lineage>
        <taxon>Archaea</taxon>
        <taxon>Methanobacteriati</taxon>
        <taxon>Methanobacteriota</taxon>
        <taxon>Stenosarchaea group</taxon>
        <taxon>Methanomicrobia</taxon>
        <taxon>Methanosarcinales</taxon>
        <taxon>Methanosarcinaceae</taxon>
        <taxon>Methanimicrococcus</taxon>
    </lineage>
</organism>
<dbReference type="EMBL" id="SNYS01000005">
    <property type="protein sequence ID" value="TDQ71009.1"/>
    <property type="molecule type" value="Genomic_DNA"/>
</dbReference>
<proteinExistence type="predicted"/>
<name>A0A484F5H0_9EURY</name>
<dbReference type="InterPro" id="IPR036518">
    <property type="entry name" value="CobE/GbiG_C_sf"/>
</dbReference>
<gene>
    <name evidence="2" type="ORF">C7391_0108</name>
</gene>
<evidence type="ECO:0000313" key="3">
    <source>
        <dbReference type="Proteomes" id="UP000294855"/>
    </source>
</evidence>
<keyword evidence="2" id="KW-0378">Hydrolase</keyword>
<protein>
    <submittedName>
        <fullName evidence="2">Cobalt-precorrin 5A hydrolase</fullName>
    </submittedName>
</protein>
<dbReference type="InterPro" id="IPR002750">
    <property type="entry name" value="CobE/GbiG_C"/>
</dbReference>
<dbReference type="AlphaFoldDB" id="A0A484F5H0"/>
<keyword evidence="3" id="KW-1185">Reference proteome</keyword>
<feature type="domain" description="CobE/GbiG C-terminal" evidence="1">
    <location>
        <begin position="2"/>
        <end position="116"/>
    </location>
</feature>
<evidence type="ECO:0000259" key="1">
    <source>
        <dbReference type="Pfam" id="PF01890"/>
    </source>
</evidence>
<accession>A0A484F5H0</accession>
<reference evidence="2 3" key="1">
    <citation type="submission" date="2019-03" db="EMBL/GenBank/DDBJ databases">
        <title>Genomic Encyclopedia of Type Strains, Phase IV (KMG-IV): sequencing the most valuable type-strain genomes for metagenomic binning, comparative biology and taxonomic classification.</title>
        <authorList>
            <person name="Goeker M."/>
        </authorList>
    </citation>
    <scope>NUCLEOTIDE SEQUENCE [LARGE SCALE GENOMIC DNA]</scope>
    <source>
        <strain evidence="2 3">DSM 13328</strain>
    </source>
</reference>
<dbReference type="PANTHER" id="PTHR37477:SF1">
    <property type="entry name" value="COBALT-PRECORRIN-5A HYDROLASE"/>
    <property type="match status" value="1"/>
</dbReference>
<dbReference type="Gene3D" id="3.30.420.180">
    <property type="entry name" value="CobE/GbiG C-terminal domain"/>
    <property type="match status" value="1"/>
</dbReference>
<dbReference type="SUPFAM" id="SSF159664">
    <property type="entry name" value="CobE/GbiG C-terminal domain-like"/>
    <property type="match status" value="1"/>
</dbReference>
<dbReference type="Pfam" id="PF01890">
    <property type="entry name" value="CbiG_C"/>
    <property type="match status" value="1"/>
</dbReference>
<evidence type="ECO:0000313" key="2">
    <source>
        <dbReference type="EMBL" id="TDQ71009.1"/>
    </source>
</evidence>
<dbReference type="Proteomes" id="UP000294855">
    <property type="component" value="Unassembled WGS sequence"/>
</dbReference>
<dbReference type="GO" id="GO:0016787">
    <property type="term" value="F:hydrolase activity"/>
    <property type="evidence" value="ECO:0007669"/>
    <property type="project" value="UniProtKB-KW"/>
</dbReference>
<dbReference type="GO" id="GO:0009236">
    <property type="term" value="P:cobalamin biosynthetic process"/>
    <property type="evidence" value="ECO:0007669"/>
    <property type="project" value="InterPro"/>
</dbReference>
<dbReference type="OrthoDB" id="121172at2157"/>
<comment type="caution">
    <text evidence="2">The sequence shown here is derived from an EMBL/GenBank/DDBJ whole genome shotgun (WGS) entry which is preliminary data.</text>
</comment>
<dbReference type="PANTHER" id="PTHR37477">
    <property type="entry name" value="COBALT-PRECORRIN-5A HYDROLASE"/>
    <property type="match status" value="1"/>
</dbReference>